<keyword evidence="1" id="KW-1133">Transmembrane helix</keyword>
<protein>
    <recommendedName>
        <fullName evidence="3">Chemotaxis methyl-accepting receptor HlyB-like 4HB MCP domain-containing protein</fullName>
    </recommendedName>
</protein>
<reference evidence="2" key="1">
    <citation type="journal article" date="2015" name="Nature">
        <title>Complex archaea that bridge the gap between prokaryotes and eukaryotes.</title>
        <authorList>
            <person name="Spang A."/>
            <person name="Saw J.H."/>
            <person name="Jorgensen S.L."/>
            <person name="Zaremba-Niedzwiedzka K."/>
            <person name="Martijn J."/>
            <person name="Lind A.E."/>
            <person name="van Eijk R."/>
            <person name="Schleper C."/>
            <person name="Guy L."/>
            <person name="Ettema T.J."/>
        </authorList>
    </citation>
    <scope>NUCLEOTIDE SEQUENCE</scope>
</reference>
<keyword evidence="1" id="KW-0812">Transmembrane</keyword>
<name>A0A0F9VQT8_9ZZZZ</name>
<evidence type="ECO:0008006" key="3">
    <source>
        <dbReference type="Google" id="ProtNLM"/>
    </source>
</evidence>
<keyword evidence="1" id="KW-0472">Membrane</keyword>
<gene>
    <name evidence="2" type="ORF">LCGC14_0068400</name>
</gene>
<dbReference type="EMBL" id="LAZR01000016">
    <property type="protein sequence ID" value="KKO06420.1"/>
    <property type="molecule type" value="Genomic_DNA"/>
</dbReference>
<organism evidence="2">
    <name type="scientific">marine sediment metagenome</name>
    <dbReference type="NCBI Taxonomy" id="412755"/>
    <lineage>
        <taxon>unclassified sequences</taxon>
        <taxon>metagenomes</taxon>
        <taxon>ecological metagenomes</taxon>
    </lineage>
</organism>
<comment type="caution">
    <text evidence="2">The sequence shown here is derived from an EMBL/GenBank/DDBJ whole genome shotgun (WGS) entry which is preliminary data.</text>
</comment>
<sequence length="208" mass="24042">MFKKQQTPQRINAGFILAIAFLLVLGSNRLNKRHFHTLQNTVNSVYKDRVLVQDYIYQLNNIFQTKKLRFITEDDFTPSANENEKVEKILLDFASTELTTNEYNTLNELNLQFEKLKKSENKVLHSKDNLRNGVAVLSKQTFQKINENLDVLAKIQVQESEQMTHLSNKSLETNILLSKLELAFLIVIGVALLALIFYPMKTKQPVLE</sequence>
<proteinExistence type="predicted"/>
<evidence type="ECO:0000256" key="1">
    <source>
        <dbReference type="SAM" id="Phobius"/>
    </source>
</evidence>
<dbReference type="AlphaFoldDB" id="A0A0F9VQT8"/>
<feature type="transmembrane region" description="Helical" evidence="1">
    <location>
        <begin position="182"/>
        <end position="200"/>
    </location>
</feature>
<evidence type="ECO:0000313" key="2">
    <source>
        <dbReference type="EMBL" id="KKO06420.1"/>
    </source>
</evidence>
<accession>A0A0F9VQT8</accession>